<dbReference type="FunFam" id="1.10.10.10:FF:000877">
    <property type="entry name" value="Anaphase-promoting complex subunit"/>
    <property type="match status" value="1"/>
</dbReference>
<dbReference type="Gene3D" id="1.10.10.10">
    <property type="entry name" value="Winged helix-like DNA-binding domain superfamily/Winged helix DNA-binding domain"/>
    <property type="match status" value="1"/>
</dbReference>
<dbReference type="Proteomes" id="UP000001593">
    <property type="component" value="Unassembled WGS sequence"/>
</dbReference>
<dbReference type="Pfam" id="PF26557">
    <property type="entry name" value="Cullin_AB"/>
    <property type="match status" value="1"/>
</dbReference>
<keyword evidence="2" id="KW-0132">Cell division</keyword>
<dbReference type="InterPro" id="IPR059120">
    <property type="entry name" value="Cullin-like_AB"/>
</dbReference>
<dbReference type="InterPro" id="IPR044554">
    <property type="entry name" value="ANAPC2"/>
</dbReference>
<dbReference type="STRING" id="45351.A7STC1"/>
<proteinExistence type="inferred from homology"/>
<dbReference type="GO" id="GO:0006511">
    <property type="term" value="P:ubiquitin-dependent protein catabolic process"/>
    <property type="evidence" value="ECO:0007669"/>
    <property type="project" value="InterPro"/>
</dbReference>
<organism evidence="9 10">
    <name type="scientific">Nematostella vectensis</name>
    <name type="common">Starlet sea anemone</name>
    <dbReference type="NCBI Taxonomy" id="45351"/>
    <lineage>
        <taxon>Eukaryota</taxon>
        <taxon>Metazoa</taxon>
        <taxon>Cnidaria</taxon>
        <taxon>Anthozoa</taxon>
        <taxon>Hexacorallia</taxon>
        <taxon>Actiniaria</taxon>
        <taxon>Edwardsiidae</taxon>
        <taxon>Nematostella</taxon>
    </lineage>
</organism>
<evidence type="ECO:0000256" key="2">
    <source>
        <dbReference type="ARBA" id="ARBA00022618"/>
    </source>
</evidence>
<keyword evidence="5" id="KW-0131">Cell cycle</keyword>
<evidence type="ECO:0000313" key="9">
    <source>
        <dbReference type="EMBL" id="EDO33056.1"/>
    </source>
</evidence>
<keyword evidence="3" id="KW-0498">Mitosis</keyword>
<feature type="compositionally biased region" description="Acidic residues" evidence="7">
    <location>
        <begin position="227"/>
        <end position="236"/>
    </location>
</feature>
<dbReference type="PROSITE" id="PS50069">
    <property type="entry name" value="CULLIN_2"/>
    <property type="match status" value="1"/>
</dbReference>
<reference evidence="9 10" key="1">
    <citation type="journal article" date="2007" name="Science">
        <title>Sea anemone genome reveals ancestral eumetazoan gene repertoire and genomic organization.</title>
        <authorList>
            <person name="Putnam N.H."/>
            <person name="Srivastava M."/>
            <person name="Hellsten U."/>
            <person name="Dirks B."/>
            <person name="Chapman J."/>
            <person name="Salamov A."/>
            <person name="Terry A."/>
            <person name="Shapiro H."/>
            <person name="Lindquist E."/>
            <person name="Kapitonov V.V."/>
            <person name="Jurka J."/>
            <person name="Genikhovich G."/>
            <person name="Grigoriev I.V."/>
            <person name="Lucas S.M."/>
            <person name="Steele R.E."/>
            <person name="Finnerty J.R."/>
            <person name="Technau U."/>
            <person name="Martindale M.Q."/>
            <person name="Rokhsar D.S."/>
        </authorList>
    </citation>
    <scope>NUCLEOTIDE SEQUENCE [LARGE SCALE GENOMIC DNA]</scope>
    <source>
        <strain evidence="10">CH2 X CH6</strain>
    </source>
</reference>
<dbReference type="InterPro" id="IPR016158">
    <property type="entry name" value="Cullin_homology"/>
</dbReference>
<sequence length="576" mass="65900">LVQFTQLNSWLNSIGLLQKVAGAAHVAVIHKMIKERIEQKCKGEFESSFLQPLENWMDTELYHWLFAILGDGCAGSQHVEEWKPRLKYFMYKTYADLRIGELFSIIVEFPDSTPAIQDLKECLEMTNQRGQLVNSLREAFETRLLHPGANTSLILSQYVSAIRSLHVLDPTGVILENVCEPVRQYLRTREDTVRCIVSSLTDENTTELAEELMHGEPHPIDGTGTSDSEDDEEDWVPDPVDAPPARSSRSGKAPDIISMLVNIYGSKDLFVSEYRTLLADRILSTFNYDTDRELRYLELLKLRFGESHLHFCEIMLKDVADSRRINSNIHSCRGRAGKKPLPVDINAMILSAVFWPLFREEKLKVPDAVETSMAEYRGGFEALKAMRTLEWKTHLGLVEVELELEDRTLSLSVSPVHATAIWHFQEKERWQLDELSSVMHVTPGTLRRRLAFWVSQGVLREESPDTYIVMERQKGIHKAHSAEVMVEAEPESATASVQQKREEELQVFWSYIVGMLTNLESLPLERIHSMLRIFAMQGPESAQCSVGDLKRFLDCKVKEQELQFANGFYRLPKTGR</sequence>
<dbReference type="OrthoDB" id="5581181at2759"/>
<keyword evidence="10" id="KW-1185">Reference proteome</keyword>
<evidence type="ECO:0000259" key="8">
    <source>
        <dbReference type="PROSITE" id="PS50069"/>
    </source>
</evidence>
<evidence type="ECO:0000256" key="7">
    <source>
        <dbReference type="SAM" id="MobiDB-lite"/>
    </source>
</evidence>
<dbReference type="InterPro" id="IPR036388">
    <property type="entry name" value="WH-like_DNA-bd_sf"/>
</dbReference>
<dbReference type="InterPro" id="IPR014786">
    <property type="entry name" value="ANAPC2_C"/>
</dbReference>
<dbReference type="SUPFAM" id="SSF46785">
    <property type="entry name" value="Winged helix' DNA-binding domain"/>
    <property type="match status" value="1"/>
</dbReference>
<evidence type="ECO:0000256" key="6">
    <source>
        <dbReference type="PROSITE-ProRule" id="PRU00330"/>
    </source>
</evidence>
<dbReference type="GO" id="GO:0031625">
    <property type="term" value="F:ubiquitin protein ligase binding"/>
    <property type="evidence" value="ECO:0007669"/>
    <property type="project" value="InterPro"/>
</dbReference>
<protein>
    <recommendedName>
        <fullName evidence="1">Anaphase-promoting complex subunit 2</fullName>
    </recommendedName>
</protein>
<evidence type="ECO:0000256" key="1">
    <source>
        <dbReference type="ARBA" id="ARBA00016068"/>
    </source>
</evidence>
<name>A7STC1_NEMVE</name>
<dbReference type="InterPro" id="IPR036390">
    <property type="entry name" value="WH_DNA-bd_sf"/>
</dbReference>
<dbReference type="FunFam" id="1.20.1310.10:FF:000027">
    <property type="entry name" value="Anaphase-promoting complex subunit 2"/>
    <property type="match status" value="1"/>
</dbReference>
<accession>A7STC1</accession>
<dbReference type="GO" id="GO:0005680">
    <property type="term" value="C:anaphase-promoting complex"/>
    <property type="evidence" value="ECO:0000318"/>
    <property type="project" value="GO_Central"/>
</dbReference>
<feature type="region of interest" description="Disordered" evidence="7">
    <location>
        <begin position="212"/>
        <end position="250"/>
    </location>
</feature>
<dbReference type="HOGENOM" id="CLU_007149_4_2_1"/>
<dbReference type="eggNOG" id="KOG2165">
    <property type="taxonomic scope" value="Eukaryota"/>
</dbReference>
<evidence type="ECO:0000256" key="5">
    <source>
        <dbReference type="ARBA" id="ARBA00023306"/>
    </source>
</evidence>
<dbReference type="AlphaFoldDB" id="A7STC1"/>
<dbReference type="SUPFAM" id="SSF75632">
    <property type="entry name" value="Cullin homology domain"/>
    <property type="match status" value="1"/>
</dbReference>
<dbReference type="FunFam" id="3.30.230.130:FF:000008">
    <property type="entry name" value="anaphase-promoting complex subunit 2"/>
    <property type="match status" value="1"/>
</dbReference>
<dbReference type="Gene3D" id="1.20.1310.10">
    <property type="entry name" value="Cullin Repeats"/>
    <property type="match status" value="1"/>
</dbReference>
<dbReference type="EMBL" id="DS469793">
    <property type="protein sequence ID" value="EDO33056.1"/>
    <property type="molecule type" value="Genomic_DNA"/>
</dbReference>
<dbReference type="InParanoid" id="A7STC1"/>
<gene>
    <name evidence="9" type="ORF">NEMVEDRAFT_v1g130907</name>
</gene>
<dbReference type="Pfam" id="PF08672">
    <property type="entry name" value="ANAPC2"/>
    <property type="match status" value="1"/>
</dbReference>
<keyword evidence="4" id="KW-0833">Ubl conjugation pathway</keyword>
<dbReference type="PhylomeDB" id="A7STC1"/>
<dbReference type="Gene3D" id="3.30.230.130">
    <property type="entry name" value="Cullin, Chain C, Domain 2"/>
    <property type="match status" value="1"/>
</dbReference>
<evidence type="ECO:0000313" key="10">
    <source>
        <dbReference type="Proteomes" id="UP000001593"/>
    </source>
</evidence>
<dbReference type="Pfam" id="PF25773">
    <property type="entry name" value="TPR_ANAPC2"/>
    <property type="match status" value="1"/>
</dbReference>
<dbReference type="PANTHER" id="PTHR45957:SF1">
    <property type="entry name" value="ANAPHASE-PROMOTING COMPLEX SUBUNIT 2"/>
    <property type="match status" value="1"/>
</dbReference>
<dbReference type="GO" id="GO:0007091">
    <property type="term" value="P:metaphase/anaphase transition of mitotic cell cycle"/>
    <property type="evidence" value="ECO:0000318"/>
    <property type="project" value="GO_Central"/>
</dbReference>
<dbReference type="SMART" id="SM00182">
    <property type="entry name" value="CULLIN"/>
    <property type="match status" value="1"/>
</dbReference>
<evidence type="ECO:0000256" key="3">
    <source>
        <dbReference type="ARBA" id="ARBA00022776"/>
    </source>
</evidence>
<dbReference type="SMART" id="SM01013">
    <property type="entry name" value="APC2"/>
    <property type="match status" value="1"/>
</dbReference>
<dbReference type="InterPro" id="IPR036317">
    <property type="entry name" value="Cullin_homology_sf"/>
</dbReference>
<comment type="similarity">
    <text evidence="6">Belongs to the cullin family.</text>
</comment>
<dbReference type="PANTHER" id="PTHR45957">
    <property type="entry name" value="ANAPHASE-PROMOTING COMPLEX SUBUNIT 2"/>
    <property type="match status" value="1"/>
</dbReference>
<dbReference type="KEGG" id="nve:5504223"/>
<dbReference type="OMA" id="TYFMYET"/>
<dbReference type="GO" id="GO:0070979">
    <property type="term" value="P:protein K11-linked ubiquitination"/>
    <property type="evidence" value="ECO:0000318"/>
    <property type="project" value="GO_Central"/>
</dbReference>
<feature type="domain" description="Cullin family profile" evidence="8">
    <location>
        <begin position="257"/>
        <end position="454"/>
    </location>
</feature>
<feature type="non-terminal residue" evidence="9">
    <location>
        <position position="576"/>
    </location>
</feature>
<evidence type="ECO:0000256" key="4">
    <source>
        <dbReference type="ARBA" id="ARBA00022786"/>
    </source>
</evidence>
<dbReference type="GO" id="GO:0051301">
    <property type="term" value="P:cell division"/>
    <property type="evidence" value="ECO:0007669"/>
    <property type="project" value="UniProtKB-KW"/>
</dbReference>
<dbReference type="InterPro" id="IPR057975">
    <property type="entry name" value="TPR_ANAPC2"/>
</dbReference>